<dbReference type="Proteomes" id="UP001611494">
    <property type="component" value="Unassembled WGS sequence"/>
</dbReference>
<keyword evidence="3" id="KW-1185">Reference proteome</keyword>
<reference evidence="2 3" key="1">
    <citation type="submission" date="2024-10" db="EMBL/GenBank/DDBJ databases">
        <title>The Natural Products Discovery Center: Release of the First 8490 Sequenced Strains for Exploring Actinobacteria Biosynthetic Diversity.</title>
        <authorList>
            <person name="Kalkreuter E."/>
            <person name="Kautsar S.A."/>
            <person name="Yang D."/>
            <person name="Bader C.D."/>
            <person name="Teijaro C.N."/>
            <person name="Fluegel L."/>
            <person name="Davis C.M."/>
            <person name="Simpson J.R."/>
            <person name="Lauterbach L."/>
            <person name="Steele A.D."/>
            <person name="Gui C."/>
            <person name="Meng S."/>
            <person name="Li G."/>
            <person name="Viehrig K."/>
            <person name="Ye F."/>
            <person name="Su P."/>
            <person name="Kiefer A.F."/>
            <person name="Nichols A."/>
            <person name="Cepeda A.J."/>
            <person name="Yan W."/>
            <person name="Fan B."/>
            <person name="Jiang Y."/>
            <person name="Adhikari A."/>
            <person name="Zheng C.-J."/>
            <person name="Schuster L."/>
            <person name="Cowan T.M."/>
            <person name="Smanski M.J."/>
            <person name="Chevrette M.G."/>
            <person name="De Carvalho L.P.S."/>
            <person name="Shen B."/>
        </authorList>
    </citation>
    <scope>NUCLEOTIDE SEQUENCE [LARGE SCALE GENOMIC DNA]</scope>
    <source>
        <strain evidence="2 3">NPDC019377</strain>
    </source>
</reference>
<evidence type="ECO:0000313" key="2">
    <source>
        <dbReference type="EMBL" id="MFI2230399.1"/>
    </source>
</evidence>
<keyword evidence="1" id="KW-0732">Signal</keyword>
<evidence type="ECO:0000256" key="1">
    <source>
        <dbReference type="SAM" id="SignalP"/>
    </source>
</evidence>
<accession>A0ABW7VUZ9</accession>
<proteinExistence type="predicted"/>
<dbReference type="RefSeq" id="WP_157181998.1">
    <property type="nucleotide sequence ID" value="NZ_JBIRYL010000001.1"/>
</dbReference>
<comment type="caution">
    <text evidence="2">The sequence shown here is derived from an EMBL/GenBank/DDBJ whole genome shotgun (WGS) entry which is preliminary data.</text>
</comment>
<feature type="chain" id="PRO_5045499040" evidence="1">
    <location>
        <begin position="34"/>
        <end position="84"/>
    </location>
</feature>
<dbReference type="EMBL" id="JBIRYL010000001">
    <property type="protein sequence ID" value="MFI2230399.1"/>
    <property type="molecule type" value="Genomic_DNA"/>
</dbReference>
<name>A0ABW7VUZ9_9NOCA</name>
<evidence type="ECO:0000313" key="3">
    <source>
        <dbReference type="Proteomes" id="UP001611494"/>
    </source>
</evidence>
<gene>
    <name evidence="2" type="ORF">ACH49Z_11155</name>
</gene>
<protein>
    <submittedName>
        <fullName evidence="2">Uncharacterized protein</fullName>
    </submittedName>
</protein>
<feature type="signal peptide" evidence="1">
    <location>
        <begin position="1"/>
        <end position="33"/>
    </location>
</feature>
<organism evidence="2 3">
    <name type="scientific">Nocardia testacea</name>
    <dbReference type="NCBI Taxonomy" id="248551"/>
    <lineage>
        <taxon>Bacteria</taxon>
        <taxon>Bacillati</taxon>
        <taxon>Actinomycetota</taxon>
        <taxon>Actinomycetes</taxon>
        <taxon>Mycobacteriales</taxon>
        <taxon>Nocardiaceae</taxon>
        <taxon>Nocardia</taxon>
    </lineage>
</organism>
<sequence length="84" mass="8183">MATKTIAPRFRRTPIIVLVGLALAVAGAPAASAVPGHLVPAGAAATPIDSGSSSGSGYLLEAALNALCALTGSKPTCWGDVPTL</sequence>